<keyword evidence="1" id="KW-0732">Signal</keyword>
<proteinExistence type="predicted"/>
<sequence length="73" mass="8468">MFGFFLNLTVASWAARPGYWEWPRVSSPGVSSAMSLMPSVLGDHRDCTFWVPPQLLKWLRSPTCDKQTLWYLF</sequence>
<evidence type="ECO:0000256" key="1">
    <source>
        <dbReference type="SAM" id="SignalP"/>
    </source>
</evidence>
<evidence type="ECO:0000313" key="3">
    <source>
        <dbReference type="Proteomes" id="UP000050525"/>
    </source>
</evidence>
<evidence type="ECO:0000313" key="2">
    <source>
        <dbReference type="EMBL" id="KYO48489.1"/>
    </source>
</evidence>
<keyword evidence="3" id="KW-1185">Reference proteome</keyword>
<dbReference type="Proteomes" id="UP000050525">
    <property type="component" value="Unassembled WGS sequence"/>
</dbReference>
<gene>
    <name evidence="2" type="ORF">Y1Q_0022678</name>
</gene>
<protein>
    <recommendedName>
        <fullName evidence="4">Secreted protein</fullName>
    </recommendedName>
</protein>
<evidence type="ECO:0008006" key="4">
    <source>
        <dbReference type="Google" id="ProtNLM"/>
    </source>
</evidence>
<feature type="signal peptide" evidence="1">
    <location>
        <begin position="1"/>
        <end position="20"/>
    </location>
</feature>
<feature type="chain" id="PRO_5007587050" description="Secreted protein" evidence="1">
    <location>
        <begin position="21"/>
        <end position="73"/>
    </location>
</feature>
<reference evidence="2 3" key="1">
    <citation type="journal article" date="2012" name="Genome Biol.">
        <title>Sequencing three crocodilian genomes to illuminate the evolution of archosaurs and amniotes.</title>
        <authorList>
            <person name="St John J.A."/>
            <person name="Braun E.L."/>
            <person name="Isberg S.R."/>
            <person name="Miles L.G."/>
            <person name="Chong A.Y."/>
            <person name="Gongora J."/>
            <person name="Dalzell P."/>
            <person name="Moran C."/>
            <person name="Bed'hom B."/>
            <person name="Abzhanov A."/>
            <person name="Burgess S.C."/>
            <person name="Cooksey A.M."/>
            <person name="Castoe T.A."/>
            <person name="Crawford N.G."/>
            <person name="Densmore L.D."/>
            <person name="Drew J.C."/>
            <person name="Edwards S.V."/>
            <person name="Faircloth B.C."/>
            <person name="Fujita M.K."/>
            <person name="Greenwold M.J."/>
            <person name="Hoffmann F.G."/>
            <person name="Howard J.M."/>
            <person name="Iguchi T."/>
            <person name="Janes D.E."/>
            <person name="Khan S.Y."/>
            <person name="Kohno S."/>
            <person name="de Koning A.J."/>
            <person name="Lance S.L."/>
            <person name="McCarthy F.M."/>
            <person name="McCormack J.E."/>
            <person name="Merchant M.E."/>
            <person name="Peterson D.G."/>
            <person name="Pollock D.D."/>
            <person name="Pourmand N."/>
            <person name="Raney B.J."/>
            <person name="Roessler K.A."/>
            <person name="Sanford J.R."/>
            <person name="Sawyer R.H."/>
            <person name="Schmidt C.J."/>
            <person name="Triplett E.W."/>
            <person name="Tuberville T.D."/>
            <person name="Venegas-Anaya M."/>
            <person name="Howard J.T."/>
            <person name="Jarvis E.D."/>
            <person name="Guillette L.J.Jr."/>
            <person name="Glenn T.C."/>
            <person name="Green R.E."/>
            <person name="Ray D.A."/>
        </authorList>
    </citation>
    <scope>NUCLEOTIDE SEQUENCE [LARGE SCALE GENOMIC DNA]</scope>
    <source>
        <strain evidence="2">KSC_2009_1</strain>
    </source>
</reference>
<organism evidence="2 3">
    <name type="scientific">Alligator mississippiensis</name>
    <name type="common">American alligator</name>
    <dbReference type="NCBI Taxonomy" id="8496"/>
    <lineage>
        <taxon>Eukaryota</taxon>
        <taxon>Metazoa</taxon>
        <taxon>Chordata</taxon>
        <taxon>Craniata</taxon>
        <taxon>Vertebrata</taxon>
        <taxon>Euteleostomi</taxon>
        <taxon>Archelosauria</taxon>
        <taxon>Archosauria</taxon>
        <taxon>Crocodylia</taxon>
        <taxon>Alligatoridae</taxon>
        <taxon>Alligatorinae</taxon>
        <taxon>Alligator</taxon>
    </lineage>
</organism>
<comment type="caution">
    <text evidence="2">The sequence shown here is derived from an EMBL/GenBank/DDBJ whole genome shotgun (WGS) entry which is preliminary data.</text>
</comment>
<dbReference type="EMBL" id="AKHW03000190">
    <property type="protein sequence ID" value="KYO48489.1"/>
    <property type="molecule type" value="Genomic_DNA"/>
</dbReference>
<name>A0A151PHI5_ALLMI</name>
<dbReference type="AlphaFoldDB" id="A0A151PHI5"/>
<accession>A0A151PHI5</accession>